<name>A0A484L4U8_9ASTE</name>
<dbReference type="EMBL" id="OOIL02001012">
    <property type="protein sequence ID" value="VFQ71353.1"/>
    <property type="molecule type" value="Genomic_DNA"/>
</dbReference>
<dbReference type="PANTHER" id="PTHR33882:SF11">
    <property type="entry name" value="RPM1-INTERACTING PROTEIN 4 (RIN4) FAMILY PROTEIN"/>
    <property type="match status" value="1"/>
</dbReference>
<feature type="domain" description="RIN4 pathogenic type III effector avirulence factor Avr cleavage site" evidence="2">
    <location>
        <begin position="5"/>
        <end position="38"/>
    </location>
</feature>
<dbReference type="OrthoDB" id="1885368at2759"/>
<evidence type="ECO:0000256" key="1">
    <source>
        <dbReference type="SAM" id="MobiDB-lite"/>
    </source>
</evidence>
<dbReference type="PANTHER" id="PTHR33882">
    <property type="entry name" value="PATHOGENIC TYPE III EFFECTOR AVIRULENCE FACTOR AVR AVRRPT-CLEAVAGE: CLEAVAGE SITE PROTEIN"/>
    <property type="match status" value="1"/>
</dbReference>
<accession>A0A484L4U8</accession>
<reference evidence="3 4" key="1">
    <citation type="submission" date="2018-04" db="EMBL/GenBank/DDBJ databases">
        <authorList>
            <person name="Vogel A."/>
        </authorList>
    </citation>
    <scope>NUCLEOTIDE SEQUENCE [LARGE SCALE GENOMIC DNA]</scope>
</reference>
<keyword evidence="4" id="KW-1185">Reference proteome</keyword>
<protein>
    <recommendedName>
        <fullName evidence="2">RIN4 pathogenic type III effector avirulence factor Avr cleavage site domain-containing protein</fullName>
    </recommendedName>
</protein>
<feature type="region of interest" description="Disordered" evidence="1">
    <location>
        <begin position="1"/>
        <end position="63"/>
    </location>
</feature>
<feature type="compositionally biased region" description="Basic and acidic residues" evidence="1">
    <location>
        <begin position="53"/>
        <end position="63"/>
    </location>
</feature>
<evidence type="ECO:0000259" key="2">
    <source>
        <dbReference type="Pfam" id="PF05627"/>
    </source>
</evidence>
<dbReference type="InterPro" id="IPR008700">
    <property type="entry name" value="TypeIII_avirulence_cleave"/>
</dbReference>
<dbReference type="Proteomes" id="UP000595140">
    <property type="component" value="Unassembled WGS sequence"/>
</dbReference>
<dbReference type="AlphaFoldDB" id="A0A484L4U8"/>
<evidence type="ECO:0000313" key="4">
    <source>
        <dbReference type="Proteomes" id="UP000595140"/>
    </source>
</evidence>
<evidence type="ECO:0000313" key="3">
    <source>
        <dbReference type="EMBL" id="VFQ71353.1"/>
    </source>
</evidence>
<organism evidence="3 4">
    <name type="scientific">Cuscuta campestris</name>
    <dbReference type="NCBI Taxonomy" id="132261"/>
    <lineage>
        <taxon>Eukaryota</taxon>
        <taxon>Viridiplantae</taxon>
        <taxon>Streptophyta</taxon>
        <taxon>Embryophyta</taxon>
        <taxon>Tracheophyta</taxon>
        <taxon>Spermatophyta</taxon>
        <taxon>Magnoliopsida</taxon>
        <taxon>eudicotyledons</taxon>
        <taxon>Gunneridae</taxon>
        <taxon>Pentapetalae</taxon>
        <taxon>asterids</taxon>
        <taxon>lamiids</taxon>
        <taxon>Solanales</taxon>
        <taxon>Convolvulaceae</taxon>
        <taxon>Cuscuteae</taxon>
        <taxon>Cuscuta</taxon>
        <taxon>Cuscuta subgen. Grammica</taxon>
        <taxon>Cuscuta sect. Cleistogrammica</taxon>
    </lineage>
</organism>
<gene>
    <name evidence="3" type="ORF">CCAM_LOCUS13129</name>
</gene>
<proteinExistence type="predicted"/>
<sequence length="127" mass="14666">MQRNGRTAVPKFGGWDDKSGNSPSNYTVMFSEARANRKQQKKDFTRHSLGNEQELRAKQHQVEVESVRVRDFSSLSYPLLLHNNKHYPSFFASCHMNKKKGTSGFVMIHTPLVKMRMDHTNASFYSL</sequence>
<dbReference type="Pfam" id="PF05627">
    <property type="entry name" value="AvrRpt-cleavage"/>
    <property type="match status" value="1"/>
</dbReference>